<dbReference type="InterPro" id="IPR011010">
    <property type="entry name" value="DNA_brk_join_enz"/>
</dbReference>
<feature type="active site" evidence="9">
    <location>
        <position position="233"/>
    </location>
</feature>
<comment type="similarity">
    <text evidence="9">Belongs to the 'phage' integrase family. XerC subfamily.</text>
</comment>
<feature type="domain" description="Tyr recombinase" evidence="11">
    <location>
        <begin position="166"/>
        <end position="362"/>
    </location>
</feature>
<keyword evidence="2 9" id="KW-0963">Cytoplasm</keyword>
<dbReference type="InterPro" id="IPR010998">
    <property type="entry name" value="Integrase_recombinase_N"/>
</dbReference>
<evidence type="ECO:0000259" key="11">
    <source>
        <dbReference type="PROSITE" id="PS51898"/>
    </source>
</evidence>
<dbReference type="SUPFAM" id="SSF56349">
    <property type="entry name" value="DNA breaking-rejoining enzymes"/>
    <property type="match status" value="1"/>
</dbReference>
<evidence type="ECO:0000256" key="1">
    <source>
        <dbReference type="ARBA" id="ARBA00004496"/>
    </source>
</evidence>
<keyword evidence="5 9" id="KW-0229">DNA integration</keyword>
<evidence type="ECO:0000256" key="2">
    <source>
        <dbReference type="ARBA" id="ARBA00022490"/>
    </source>
</evidence>
<feature type="compositionally biased region" description="Low complexity" evidence="10">
    <location>
        <begin position="31"/>
        <end position="47"/>
    </location>
</feature>
<gene>
    <name evidence="9" type="primary">xerC</name>
    <name evidence="13" type="ORF">SAMN04488075_0373</name>
</gene>
<dbReference type="HAMAP" id="MF_01808">
    <property type="entry name" value="Recomb_XerC_XerD"/>
    <property type="match status" value="1"/>
</dbReference>
<evidence type="ECO:0000256" key="3">
    <source>
        <dbReference type="ARBA" id="ARBA00022618"/>
    </source>
</evidence>
<dbReference type="PROSITE" id="PS51900">
    <property type="entry name" value="CB"/>
    <property type="match status" value="1"/>
</dbReference>
<dbReference type="InterPro" id="IPR004107">
    <property type="entry name" value="Integrase_SAM-like_N"/>
</dbReference>
<dbReference type="InterPro" id="IPR050090">
    <property type="entry name" value="Tyrosine_recombinase_XerCD"/>
</dbReference>
<dbReference type="Proteomes" id="UP000199125">
    <property type="component" value="Unassembled WGS sequence"/>
</dbReference>
<dbReference type="Gene3D" id="1.10.150.130">
    <property type="match status" value="1"/>
</dbReference>
<dbReference type="GO" id="GO:0005737">
    <property type="term" value="C:cytoplasm"/>
    <property type="evidence" value="ECO:0007669"/>
    <property type="project" value="UniProtKB-SubCell"/>
</dbReference>
<evidence type="ECO:0000256" key="10">
    <source>
        <dbReference type="SAM" id="MobiDB-lite"/>
    </source>
</evidence>
<keyword evidence="14" id="KW-1185">Reference proteome</keyword>
<comment type="subunit">
    <text evidence="9">Forms a cyclic heterotetrameric complex composed of two molecules of XerC and two molecules of XerD.</text>
</comment>
<dbReference type="InterPro" id="IPR013762">
    <property type="entry name" value="Integrase-like_cat_sf"/>
</dbReference>
<evidence type="ECO:0000256" key="6">
    <source>
        <dbReference type="ARBA" id="ARBA00023125"/>
    </source>
</evidence>
<feature type="domain" description="Core-binding (CB)" evidence="12">
    <location>
        <begin position="60"/>
        <end position="145"/>
    </location>
</feature>
<dbReference type="Gene3D" id="1.10.443.10">
    <property type="entry name" value="Intergrase catalytic core"/>
    <property type="match status" value="1"/>
</dbReference>
<keyword evidence="3 9" id="KW-0132">Cell division</keyword>
<dbReference type="Pfam" id="PF02899">
    <property type="entry name" value="Phage_int_SAM_1"/>
    <property type="match status" value="1"/>
</dbReference>
<keyword evidence="8 9" id="KW-0131">Cell cycle</keyword>
<feature type="active site" evidence="9">
    <location>
        <position position="314"/>
    </location>
</feature>
<protein>
    <recommendedName>
        <fullName evidence="9">Tyrosine recombinase XerC</fullName>
    </recommendedName>
</protein>
<dbReference type="GO" id="GO:0006313">
    <property type="term" value="P:DNA transposition"/>
    <property type="evidence" value="ECO:0007669"/>
    <property type="project" value="UniProtKB-UniRule"/>
</dbReference>
<evidence type="ECO:0000259" key="12">
    <source>
        <dbReference type="PROSITE" id="PS51900"/>
    </source>
</evidence>
<sequence length="372" mass="39307">MTRDGALPGARGAAQPPRRDSAPAPTPHAAPAPDAAPAAAPAAAPPGRRGRKAARSAANTPDLRLVEAFLDAQAAEAGAARNTLLAYGRDLADFAAFAAHRGLTLNTATREDIETYLSRCEAEGLSRATRARRLSAIRQFTRFALDEGWRDDDPAIRLSGPGRSQRLPRVLSQPEIARLFDAAGQHGANPQDRARNLAALELAYATGMRVSELVALPAANLRGDPELLLIRGKGGRERMVPLTAPARRATAAWLGLRDAAAPDSPLGRLVAGKGARWLFPGAGAAGHMTRQAFHAMLASLAAAAGFAAGKVTPHVLRHAFATHLLEGGADLRAIQALLGHADLGTTEIYTHVLDERMRELVLTRHPLARDRG</sequence>
<keyword evidence="7 9" id="KW-0233">DNA recombination</keyword>
<comment type="subcellular location">
    <subcellularLocation>
        <location evidence="1 9">Cytoplasm</location>
    </subcellularLocation>
</comment>
<keyword evidence="6 9" id="KW-0238">DNA-binding</keyword>
<evidence type="ECO:0000256" key="8">
    <source>
        <dbReference type="ARBA" id="ARBA00023306"/>
    </source>
</evidence>
<comment type="function">
    <text evidence="9">Site-specific tyrosine recombinase, which acts by catalyzing the cutting and rejoining of the recombining DNA molecules. The XerC-XerD complex is essential to convert dimers of the bacterial chromosome into monomers to permit their segregation at cell division. It also contributes to the segregational stability of plasmids.</text>
</comment>
<keyword evidence="4 9" id="KW-0159">Chromosome partition</keyword>
<dbReference type="PROSITE" id="PS51898">
    <property type="entry name" value="TYR_RECOMBINASE"/>
    <property type="match status" value="1"/>
</dbReference>
<feature type="active site" evidence="9">
    <location>
        <position position="317"/>
    </location>
</feature>
<dbReference type="InterPro" id="IPR044068">
    <property type="entry name" value="CB"/>
</dbReference>
<dbReference type="STRING" id="65735.SAMN04488075_0373"/>
<dbReference type="InterPro" id="IPR002104">
    <property type="entry name" value="Integrase_catalytic"/>
</dbReference>
<dbReference type="NCBIfam" id="NF001399">
    <property type="entry name" value="PRK00283.1"/>
    <property type="match status" value="1"/>
</dbReference>
<dbReference type="GO" id="GO:0009037">
    <property type="term" value="F:tyrosine-based site-specific recombinase activity"/>
    <property type="evidence" value="ECO:0007669"/>
    <property type="project" value="UniProtKB-UniRule"/>
</dbReference>
<dbReference type="InterPro" id="IPR023009">
    <property type="entry name" value="Tyrosine_recombinase_XerC/XerD"/>
</dbReference>
<dbReference type="RefSeq" id="WP_090845823.1">
    <property type="nucleotide sequence ID" value="NZ_FNXG01000001.1"/>
</dbReference>
<feature type="active site" evidence="9">
    <location>
        <position position="340"/>
    </location>
</feature>
<evidence type="ECO:0000313" key="14">
    <source>
        <dbReference type="Proteomes" id="UP000199125"/>
    </source>
</evidence>
<accession>A0A1H6JQC7</accession>
<evidence type="ECO:0000256" key="7">
    <source>
        <dbReference type="ARBA" id="ARBA00023172"/>
    </source>
</evidence>
<dbReference type="EMBL" id="FNXG01000001">
    <property type="protein sequence ID" value="SEH61504.1"/>
    <property type="molecule type" value="Genomic_DNA"/>
</dbReference>
<dbReference type="Pfam" id="PF00589">
    <property type="entry name" value="Phage_integrase"/>
    <property type="match status" value="1"/>
</dbReference>
<dbReference type="PANTHER" id="PTHR30349:SF90">
    <property type="entry name" value="TYROSINE RECOMBINASE XERD"/>
    <property type="match status" value="1"/>
</dbReference>
<proteinExistence type="inferred from homology"/>
<evidence type="ECO:0000313" key="13">
    <source>
        <dbReference type="EMBL" id="SEH61504.1"/>
    </source>
</evidence>
<evidence type="ECO:0000256" key="4">
    <source>
        <dbReference type="ARBA" id="ARBA00022829"/>
    </source>
</evidence>
<feature type="active site" description="O-(3'-phospho-DNA)-tyrosine intermediate" evidence="9">
    <location>
        <position position="349"/>
    </location>
</feature>
<evidence type="ECO:0000256" key="9">
    <source>
        <dbReference type="HAMAP-Rule" id="MF_01808"/>
    </source>
</evidence>
<name>A0A1H6JQC7_9RHOB</name>
<reference evidence="14" key="1">
    <citation type="submission" date="2016-10" db="EMBL/GenBank/DDBJ databases">
        <authorList>
            <person name="Varghese N."/>
            <person name="Submissions S."/>
        </authorList>
    </citation>
    <scope>NUCLEOTIDE SEQUENCE [LARGE SCALE GENOMIC DNA]</scope>
    <source>
        <strain evidence="14">DSM 11593</strain>
    </source>
</reference>
<dbReference type="GO" id="GO:0003677">
    <property type="term" value="F:DNA binding"/>
    <property type="evidence" value="ECO:0007669"/>
    <property type="project" value="UniProtKB-UniRule"/>
</dbReference>
<dbReference type="PANTHER" id="PTHR30349">
    <property type="entry name" value="PHAGE INTEGRASE-RELATED"/>
    <property type="match status" value="1"/>
</dbReference>
<dbReference type="AlphaFoldDB" id="A0A1H6JQC7"/>
<feature type="region of interest" description="Disordered" evidence="10">
    <location>
        <begin position="1"/>
        <end position="58"/>
    </location>
</feature>
<dbReference type="GO" id="GO:0007059">
    <property type="term" value="P:chromosome segregation"/>
    <property type="evidence" value="ECO:0007669"/>
    <property type="project" value="UniProtKB-UniRule"/>
</dbReference>
<dbReference type="GO" id="GO:0051301">
    <property type="term" value="P:cell division"/>
    <property type="evidence" value="ECO:0007669"/>
    <property type="project" value="UniProtKB-KW"/>
</dbReference>
<evidence type="ECO:0000256" key="5">
    <source>
        <dbReference type="ARBA" id="ARBA00022908"/>
    </source>
</evidence>
<organism evidence="13 14">
    <name type="scientific">Paracoccus alkenifer</name>
    <dbReference type="NCBI Taxonomy" id="65735"/>
    <lineage>
        <taxon>Bacteria</taxon>
        <taxon>Pseudomonadati</taxon>
        <taxon>Pseudomonadota</taxon>
        <taxon>Alphaproteobacteria</taxon>
        <taxon>Rhodobacterales</taxon>
        <taxon>Paracoccaceae</taxon>
        <taxon>Paracoccus</taxon>
    </lineage>
</organism>
<dbReference type="OrthoDB" id="9801717at2"/>
<feature type="active site" evidence="9">
    <location>
        <position position="209"/>
    </location>
</feature>